<evidence type="ECO:0000313" key="1">
    <source>
        <dbReference type="EMBL" id="KXU37955.1"/>
    </source>
</evidence>
<gene>
    <name evidence="1" type="ORF">AXK12_00945</name>
</gene>
<name>A0A139STR3_9BACT</name>
<evidence type="ECO:0000313" key="2">
    <source>
        <dbReference type="Proteomes" id="UP000071392"/>
    </source>
</evidence>
<organism evidence="1 2">
    <name type="scientific">Cephaloticoccus capnophilus</name>
    <dbReference type="NCBI Taxonomy" id="1548208"/>
    <lineage>
        <taxon>Bacteria</taxon>
        <taxon>Pseudomonadati</taxon>
        <taxon>Verrucomicrobiota</taxon>
        <taxon>Opitutia</taxon>
        <taxon>Opitutales</taxon>
        <taxon>Opitutaceae</taxon>
        <taxon>Cephaloticoccus</taxon>
    </lineage>
</organism>
<comment type="caution">
    <text evidence="1">The sequence shown here is derived from an EMBL/GenBank/DDBJ whole genome shotgun (WGS) entry which is preliminary data.</text>
</comment>
<evidence type="ECO:0008006" key="3">
    <source>
        <dbReference type="Google" id="ProtNLM"/>
    </source>
</evidence>
<dbReference type="AlphaFoldDB" id="A0A139STR3"/>
<dbReference type="Proteomes" id="UP000071392">
    <property type="component" value="Unassembled WGS sequence"/>
</dbReference>
<reference evidence="1 2" key="1">
    <citation type="submission" date="2016-02" db="EMBL/GenBank/DDBJ databases">
        <authorList>
            <person name="Wen L."/>
            <person name="He K."/>
            <person name="Yang H."/>
        </authorList>
    </citation>
    <scope>NUCLEOTIDE SEQUENCE [LARGE SCALE GENOMIC DNA]</scope>
    <source>
        <strain evidence="1 2">CV41</strain>
    </source>
</reference>
<keyword evidence="2" id="KW-1185">Reference proteome</keyword>
<proteinExistence type="predicted"/>
<dbReference type="STRING" id="1548208.AXK12_00945"/>
<dbReference type="EMBL" id="LSZP01000003">
    <property type="protein sequence ID" value="KXU37955.1"/>
    <property type="molecule type" value="Genomic_DNA"/>
</dbReference>
<dbReference type="PROSITE" id="PS51257">
    <property type="entry name" value="PROKAR_LIPOPROTEIN"/>
    <property type="match status" value="1"/>
</dbReference>
<protein>
    <recommendedName>
        <fullName evidence="3">PsbP C-terminal domain-containing protein</fullName>
    </recommendedName>
</protein>
<sequence length="224" mass="23946">MRFVRASLFASTGLLLFFSGCREAKVQSYRVPKEAPLPPLSFEMPGGMAAANAGAGPNANPTAQPAIPAASAADAALRWTAPESWAPLPPVAMRVAGYRLTRADDSSTAELTITAFPGDVGGDLANINRWRGQIGLNPISADTLATELQRLRIDGPEGQEGERKPRDFKLVEMTNAQSSPAQATLAAYTEHDGHTWFFKLTGAPALISAEKPAFLEFLKTIQPR</sequence>
<accession>A0A139STR3</accession>